<dbReference type="GO" id="GO:0003677">
    <property type="term" value="F:DNA binding"/>
    <property type="evidence" value="ECO:0007669"/>
    <property type="project" value="InterPro"/>
</dbReference>
<dbReference type="EC" id="6.5.1.1" evidence="14"/>
<keyword evidence="8 14" id="KW-0067">ATP-binding</keyword>
<keyword evidence="12" id="KW-0131">Cell cycle</keyword>
<protein>
    <recommendedName>
        <fullName evidence="14">DNA ligase</fullName>
        <ecNumber evidence="14">6.5.1.1</ecNumber>
    </recommendedName>
</protein>
<evidence type="ECO:0000256" key="6">
    <source>
        <dbReference type="ARBA" id="ARBA00022741"/>
    </source>
</evidence>
<dbReference type="PROSITE" id="PS00697">
    <property type="entry name" value="DNA_LIGASE_A1"/>
    <property type="match status" value="1"/>
</dbReference>
<dbReference type="EMBL" id="JALJOU010000021">
    <property type="protein sequence ID" value="KAK9837516.1"/>
    <property type="molecule type" value="Genomic_DNA"/>
</dbReference>
<evidence type="ECO:0000256" key="8">
    <source>
        <dbReference type="ARBA" id="ARBA00022840"/>
    </source>
</evidence>
<proteinExistence type="inferred from homology"/>
<dbReference type="GO" id="GO:0005524">
    <property type="term" value="F:ATP binding"/>
    <property type="evidence" value="ECO:0007669"/>
    <property type="project" value="UniProtKB-KW"/>
</dbReference>
<dbReference type="InterPro" id="IPR012309">
    <property type="entry name" value="DNA_ligase_ATP-dep_C"/>
</dbReference>
<dbReference type="Pfam" id="PF04679">
    <property type="entry name" value="DNA_ligase_A_C"/>
    <property type="match status" value="1"/>
</dbReference>
<dbReference type="InterPro" id="IPR036599">
    <property type="entry name" value="DNA_ligase_N_sf"/>
</dbReference>
<evidence type="ECO:0000256" key="16">
    <source>
        <dbReference type="SAM" id="MobiDB-lite"/>
    </source>
</evidence>
<comment type="caution">
    <text evidence="18">The sequence shown here is derived from an EMBL/GenBank/DDBJ whole genome shotgun (WGS) entry which is preliminary data.</text>
</comment>
<dbReference type="Gene3D" id="3.30.470.30">
    <property type="entry name" value="DNA ligase/mRNA capping enzyme"/>
    <property type="match status" value="1"/>
</dbReference>
<dbReference type="PROSITE" id="PS00333">
    <property type="entry name" value="DNA_LIGASE_A2"/>
    <property type="match status" value="1"/>
</dbReference>
<feature type="compositionally biased region" description="Acidic residues" evidence="16">
    <location>
        <begin position="152"/>
        <end position="168"/>
    </location>
</feature>
<dbReference type="NCBIfam" id="TIGR00574">
    <property type="entry name" value="dnl1"/>
    <property type="match status" value="1"/>
</dbReference>
<dbReference type="GO" id="GO:0006281">
    <property type="term" value="P:DNA repair"/>
    <property type="evidence" value="ECO:0007669"/>
    <property type="project" value="UniProtKB-KW"/>
</dbReference>
<evidence type="ECO:0000256" key="9">
    <source>
        <dbReference type="ARBA" id="ARBA00023172"/>
    </source>
</evidence>
<dbReference type="Gene3D" id="3.30.1490.70">
    <property type="match status" value="1"/>
</dbReference>
<feature type="compositionally biased region" description="Basic and acidic residues" evidence="16">
    <location>
        <begin position="1"/>
        <end position="14"/>
    </location>
</feature>
<dbReference type="PANTHER" id="PTHR45674">
    <property type="entry name" value="DNA LIGASE 1/3 FAMILY MEMBER"/>
    <property type="match status" value="1"/>
</dbReference>
<dbReference type="SUPFAM" id="SSF50249">
    <property type="entry name" value="Nucleic acid-binding proteins"/>
    <property type="match status" value="1"/>
</dbReference>
<dbReference type="FunFam" id="2.40.50.140:FF:000062">
    <property type="entry name" value="DNA ligase"/>
    <property type="match status" value="1"/>
</dbReference>
<dbReference type="Gene3D" id="1.10.3260.10">
    <property type="entry name" value="DNA ligase, ATP-dependent, N-terminal domain"/>
    <property type="match status" value="1"/>
</dbReference>
<keyword evidence="3 14" id="KW-0436">Ligase</keyword>
<gene>
    <name evidence="18" type="ORF">WJX81_008155</name>
</gene>
<keyword evidence="5" id="KW-0235">DNA replication</keyword>
<keyword evidence="4" id="KW-0132">Cell division</keyword>
<evidence type="ECO:0000313" key="19">
    <source>
        <dbReference type="Proteomes" id="UP001445335"/>
    </source>
</evidence>
<evidence type="ECO:0000313" key="18">
    <source>
        <dbReference type="EMBL" id="KAK9837516.1"/>
    </source>
</evidence>
<evidence type="ECO:0000256" key="11">
    <source>
        <dbReference type="ARBA" id="ARBA00023242"/>
    </source>
</evidence>
<evidence type="ECO:0000256" key="15">
    <source>
        <dbReference type="RuleBase" id="RU004196"/>
    </source>
</evidence>
<feature type="domain" description="ATP-dependent DNA ligase family profile" evidence="17">
    <location>
        <begin position="580"/>
        <end position="714"/>
    </location>
</feature>
<feature type="region of interest" description="Disordered" evidence="16">
    <location>
        <begin position="1"/>
        <end position="102"/>
    </location>
</feature>
<dbReference type="SUPFAM" id="SSF56091">
    <property type="entry name" value="DNA ligase/mRNA capping enzyme, catalytic domain"/>
    <property type="match status" value="1"/>
</dbReference>
<dbReference type="SUPFAM" id="SSF117018">
    <property type="entry name" value="ATP-dependent DNA ligase DNA-binding domain"/>
    <property type="match status" value="1"/>
</dbReference>
<dbReference type="PANTHER" id="PTHR45674:SF4">
    <property type="entry name" value="DNA LIGASE 1"/>
    <property type="match status" value="1"/>
</dbReference>
<dbReference type="GO" id="GO:0071897">
    <property type="term" value="P:DNA biosynthetic process"/>
    <property type="evidence" value="ECO:0007669"/>
    <property type="project" value="InterPro"/>
</dbReference>
<evidence type="ECO:0000256" key="13">
    <source>
        <dbReference type="ARBA" id="ARBA00034003"/>
    </source>
</evidence>
<dbReference type="GO" id="GO:0051301">
    <property type="term" value="P:cell division"/>
    <property type="evidence" value="ECO:0007669"/>
    <property type="project" value="UniProtKB-KW"/>
</dbReference>
<dbReference type="FunFam" id="1.10.3260.10:FF:000001">
    <property type="entry name" value="DNA ligase"/>
    <property type="match status" value="1"/>
</dbReference>
<dbReference type="Pfam" id="PF04675">
    <property type="entry name" value="DNA_ligase_A_N"/>
    <property type="match status" value="1"/>
</dbReference>
<dbReference type="InterPro" id="IPR016059">
    <property type="entry name" value="DNA_ligase_ATP-dep_CS"/>
</dbReference>
<evidence type="ECO:0000256" key="1">
    <source>
        <dbReference type="ARBA" id="ARBA00004123"/>
    </source>
</evidence>
<dbReference type="FunFam" id="3.30.470.30:FF:000002">
    <property type="entry name" value="DNA ligase"/>
    <property type="match status" value="1"/>
</dbReference>
<dbReference type="GO" id="GO:0003910">
    <property type="term" value="F:DNA ligase (ATP) activity"/>
    <property type="evidence" value="ECO:0007669"/>
    <property type="project" value="UniProtKB-EC"/>
</dbReference>
<dbReference type="GO" id="GO:0006310">
    <property type="term" value="P:DNA recombination"/>
    <property type="evidence" value="ECO:0007669"/>
    <property type="project" value="UniProtKB-KW"/>
</dbReference>
<dbReference type="Gene3D" id="2.40.50.140">
    <property type="entry name" value="Nucleic acid-binding proteins"/>
    <property type="match status" value="1"/>
</dbReference>
<keyword evidence="11" id="KW-0539">Nucleus</keyword>
<dbReference type="GO" id="GO:0005634">
    <property type="term" value="C:nucleus"/>
    <property type="evidence" value="ECO:0007669"/>
    <property type="project" value="UniProtKB-SubCell"/>
</dbReference>
<dbReference type="AlphaFoldDB" id="A0AAW1RVW7"/>
<evidence type="ECO:0000256" key="4">
    <source>
        <dbReference type="ARBA" id="ARBA00022618"/>
    </source>
</evidence>
<dbReference type="InterPro" id="IPR050191">
    <property type="entry name" value="ATP-dep_DNA_ligase"/>
</dbReference>
<dbReference type="Pfam" id="PF01068">
    <property type="entry name" value="DNA_ligase_A_M"/>
    <property type="match status" value="1"/>
</dbReference>
<evidence type="ECO:0000256" key="7">
    <source>
        <dbReference type="ARBA" id="ARBA00022763"/>
    </source>
</evidence>
<keyword evidence="9 14" id="KW-0233">DNA recombination</keyword>
<dbReference type="InterPro" id="IPR012308">
    <property type="entry name" value="DNA_ligase_ATP-dep_N"/>
</dbReference>
<evidence type="ECO:0000256" key="14">
    <source>
        <dbReference type="RuleBase" id="RU000617"/>
    </source>
</evidence>
<comment type="subcellular location">
    <subcellularLocation>
        <location evidence="1">Nucleus</location>
    </subcellularLocation>
</comment>
<dbReference type="PROSITE" id="PS50160">
    <property type="entry name" value="DNA_LIGASE_A3"/>
    <property type="match status" value="1"/>
</dbReference>
<feature type="compositionally biased region" description="Low complexity" evidence="16">
    <location>
        <begin position="42"/>
        <end position="62"/>
    </location>
</feature>
<accession>A0AAW1RVW7</accession>
<name>A0AAW1RVW7_9CHLO</name>
<reference evidence="18 19" key="1">
    <citation type="journal article" date="2024" name="Nat. Commun.">
        <title>Phylogenomics reveals the evolutionary origins of lichenization in chlorophyte algae.</title>
        <authorList>
            <person name="Puginier C."/>
            <person name="Libourel C."/>
            <person name="Otte J."/>
            <person name="Skaloud P."/>
            <person name="Haon M."/>
            <person name="Grisel S."/>
            <person name="Petersen M."/>
            <person name="Berrin J.G."/>
            <person name="Delaux P.M."/>
            <person name="Dal Grande F."/>
            <person name="Keller J."/>
        </authorList>
    </citation>
    <scope>NUCLEOTIDE SEQUENCE [LARGE SCALE GENOMIC DNA]</scope>
    <source>
        <strain evidence="18 19">SAG 245.80</strain>
    </source>
</reference>
<sequence length="843" mass="89276">MKRLRKAEAEDAPLKEAAAASALEDDLEEGAAAAAEPEEAPEVAGAGAGALEARADAAELAAVHGGAGTDPIEDSDEEGAAAPPQAIAAPRKAKGKAMAAPKPAKVKATGLAAGQKKAAAAKGKGRAAAGSPAPAAVKDELLIEGVAGGQASEDEGSPDAGDAAEGEEAGVSAAKAKPLKKAILTYPGDKAPAVKVEGVGTGAVAAAALHEDFNLDALATWAPGKPVPFAFLAATFEEISSESKRHAITRLLTNAIRAILATTPGDLLPAIYLCVNQVAPSHAGTELGIGDAILVKALAEATGRARDKVQHEYSESGDLGVVAFNARATQRTMFPLPPLMVASVFSTFREIARTEGTKSQEKKIKLITKLLVASKGIEPGYIMRALQGKLRIGLAEQTVLAALAQAVLLERGSKSESSNRDGSLAGRLQAAEQAVKLAYSQCPSYDLLLPALLAHPIMEVNEHVAFQPGVPVKPMLAKATTGITEVLDKFAGTDFTVEYKYDGERAQVHVLEDGRVAIYSRNSEDNTKKYPDIAASVPRLLQPGVRSVVLDCEAVAFDREEGKILPFQVLSTRARKDVKVADIKVQVCLFAFDCLYLDGRVLLQRPLTERRSALYSAVSEQPGELLFATAKTSADVEELGLFLNESVAAGTEGLIVKTLDSTYEPSRRSAHWLKLKKDYLEGVGDTFDVAVIGAWLGKGKRTGGYGSFLLAVYEPGEEELQTISKIGTGFSEEQLVQLSEQLKALVIPAPKPYYRYGETLVPDVWFDAKVVWEVKAADLSISPVHRAAAGLVDPTKGISIRFPRLVRVRDDKAAEDATSAEQVAEMYRKQVSTRTYKEVAEDY</sequence>
<dbReference type="CDD" id="cd07969">
    <property type="entry name" value="OBF_DNA_ligase_I"/>
    <property type="match status" value="1"/>
</dbReference>
<keyword evidence="6 14" id="KW-0547">Nucleotide-binding</keyword>
<comment type="catalytic activity">
    <reaction evidence="13 14">
        <text>ATP + (deoxyribonucleotide)n-3'-hydroxyl + 5'-phospho-(deoxyribonucleotide)m = (deoxyribonucleotide)n+m + AMP + diphosphate.</text>
        <dbReference type="EC" id="6.5.1.1"/>
    </reaction>
</comment>
<keyword evidence="7 14" id="KW-0227">DNA damage</keyword>
<dbReference type="GO" id="GO:0006273">
    <property type="term" value="P:lagging strand elongation"/>
    <property type="evidence" value="ECO:0007669"/>
    <property type="project" value="TreeGrafter"/>
</dbReference>
<evidence type="ECO:0000256" key="2">
    <source>
        <dbReference type="ARBA" id="ARBA00007572"/>
    </source>
</evidence>
<keyword evidence="10 14" id="KW-0234">DNA repair</keyword>
<evidence type="ECO:0000256" key="5">
    <source>
        <dbReference type="ARBA" id="ARBA00022705"/>
    </source>
</evidence>
<feature type="region of interest" description="Disordered" evidence="16">
    <location>
        <begin position="149"/>
        <end position="172"/>
    </location>
</feature>
<comment type="similarity">
    <text evidence="2 15">Belongs to the ATP-dependent DNA ligase family.</text>
</comment>
<dbReference type="InterPro" id="IPR012310">
    <property type="entry name" value="DNA_ligase_ATP-dep_cent"/>
</dbReference>
<evidence type="ECO:0000256" key="10">
    <source>
        <dbReference type="ARBA" id="ARBA00023204"/>
    </source>
</evidence>
<dbReference type="InterPro" id="IPR000977">
    <property type="entry name" value="DNA_ligase_ATP-dep"/>
</dbReference>
<organism evidence="18 19">
    <name type="scientific">Elliptochloris bilobata</name>
    <dbReference type="NCBI Taxonomy" id="381761"/>
    <lineage>
        <taxon>Eukaryota</taxon>
        <taxon>Viridiplantae</taxon>
        <taxon>Chlorophyta</taxon>
        <taxon>core chlorophytes</taxon>
        <taxon>Trebouxiophyceae</taxon>
        <taxon>Trebouxiophyceae incertae sedis</taxon>
        <taxon>Elliptochloris clade</taxon>
        <taxon>Elliptochloris</taxon>
    </lineage>
</organism>
<feature type="compositionally biased region" description="Low complexity" evidence="16">
    <location>
        <begin position="80"/>
        <end position="102"/>
    </location>
</feature>
<evidence type="ECO:0000256" key="12">
    <source>
        <dbReference type="ARBA" id="ARBA00023306"/>
    </source>
</evidence>
<keyword evidence="19" id="KW-1185">Reference proteome</keyword>
<dbReference type="Proteomes" id="UP001445335">
    <property type="component" value="Unassembled WGS sequence"/>
</dbReference>
<dbReference type="CDD" id="cd07900">
    <property type="entry name" value="Adenylation_DNA_ligase_I_Euk"/>
    <property type="match status" value="1"/>
</dbReference>
<dbReference type="GO" id="GO:0005739">
    <property type="term" value="C:mitochondrion"/>
    <property type="evidence" value="ECO:0007669"/>
    <property type="project" value="TreeGrafter"/>
</dbReference>
<evidence type="ECO:0000256" key="3">
    <source>
        <dbReference type="ARBA" id="ARBA00022598"/>
    </source>
</evidence>
<dbReference type="InterPro" id="IPR012340">
    <property type="entry name" value="NA-bd_OB-fold"/>
</dbReference>
<evidence type="ECO:0000259" key="17">
    <source>
        <dbReference type="PROSITE" id="PS50160"/>
    </source>
</evidence>